<dbReference type="Pfam" id="PF04339">
    <property type="entry name" value="FemAB_like"/>
    <property type="match status" value="1"/>
</dbReference>
<evidence type="ECO:0000313" key="1">
    <source>
        <dbReference type="EMBL" id="EEG07100.1"/>
    </source>
</evidence>
<accession>B9Z845</accession>
<dbReference type="Proteomes" id="UP000003165">
    <property type="component" value="Unassembled WGS sequence"/>
</dbReference>
<protein>
    <recommendedName>
        <fullName evidence="3">N-acetyltransferase</fullName>
    </recommendedName>
</protein>
<dbReference type="PANTHER" id="PTHR47017:SF1">
    <property type="entry name" value="ACYL-COA"/>
    <property type="match status" value="1"/>
</dbReference>
<proteinExistence type="predicted"/>
<organism evidence="1 2">
    <name type="scientific">Pseudogulbenkiania ferrooxidans 2002</name>
    <dbReference type="NCBI Taxonomy" id="279714"/>
    <lineage>
        <taxon>Bacteria</taxon>
        <taxon>Pseudomonadati</taxon>
        <taxon>Pseudomonadota</taxon>
        <taxon>Betaproteobacteria</taxon>
        <taxon>Neisseriales</taxon>
        <taxon>Chromobacteriaceae</taxon>
        <taxon>Pseudogulbenkiania</taxon>
    </lineage>
</organism>
<dbReference type="eggNOG" id="COG3146">
    <property type="taxonomic scope" value="Bacteria"/>
</dbReference>
<evidence type="ECO:0000313" key="2">
    <source>
        <dbReference type="Proteomes" id="UP000003165"/>
    </source>
</evidence>
<evidence type="ECO:0008006" key="3">
    <source>
        <dbReference type="Google" id="ProtNLM"/>
    </source>
</evidence>
<reference evidence="1 2" key="1">
    <citation type="submission" date="2009-02" db="EMBL/GenBank/DDBJ databases">
        <title>Sequencing of the draft genome and assembly of Lutiella nitroferrum 2002.</title>
        <authorList>
            <consortium name="US DOE Joint Genome Institute (JGI-PGF)"/>
            <person name="Lucas S."/>
            <person name="Copeland A."/>
            <person name="Lapidus A."/>
            <person name="Glavina del Rio T."/>
            <person name="Tice H."/>
            <person name="Bruce D."/>
            <person name="Goodwin L."/>
            <person name="Pitluck S."/>
            <person name="Larimer F."/>
            <person name="Land M.L."/>
            <person name="Hauser L."/>
            <person name="Coates J.D."/>
        </authorList>
    </citation>
    <scope>NUCLEOTIDE SEQUENCE [LARGE SCALE GENOMIC DNA]</scope>
    <source>
        <strain evidence="1 2">2002</strain>
    </source>
</reference>
<dbReference type="EMBL" id="ACIS01000011">
    <property type="protein sequence ID" value="EEG07100.1"/>
    <property type="molecule type" value="Genomic_DNA"/>
</dbReference>
<sequence length="375" mass="42689">MTIASLNGLAGLPAEQWNALRADDQPFLAHGWLAALEQSGAVSAATGWQPHHLAWREGEALRAVAPAYLKTHSYGEYVFDWAWAEAYQRAGLAYYPKLLLAIPFTPVGGPRFLGLPAARAMLIAELPRQVRQLGLSSAHVLYPAQDEMAMLAEAGWLERHGVQFHWQNHGYRDFNDFLDALSRDKRKKIRQERRRVAEQGVEVIVKEGRQITDDDWAFFHACYCQTYREHRSTPYLDLVFFRLIGERLADHLVLFVAQRAGEPVAASLCLKDRHQLYGRYWGALEDVSCLHFELCYYQGIAYCIRHGLSVFEGGAQGEHKLARGFEPVLTHSAHWLGDSPFRSAIWRWLKQERQAVAAYLGELEQHIAYKKACQS</sequence>
<dbReference type="InterPro" id="IPR016181">
    <property type="entry name" value="Acyl_CoA_acyltransferase"/>
</dbReference>
<dbReference type="SUPFAM" id="SSF55729">
    <property type="entry name" value="Acyl-CoA N-acyltransferases (Nat)"/>
    <property type="match status" value="1"/>
</dbReference>
<dbReference type="PANTHER" id="PTHR47017">
    <property type="entry name" value="ACYL-COA"/>
    <property type="match status" value="1"/>
</dbReference>
<dbReference type="InterPro" id="IPR007434">
    <property type="entry name" value="FemAB-like"/>
</dbReference>
<name>B9Z845_9NEIS</name>
<gene>
    <name evidence="1" type="ORF">FuraDRAFT_3531</name>
</gene>
<dbReference type="Gene3D" id="3.40.630.30">
    <property type="match status" value="1"/>
</dbReference>
<dbReference type="AlphaFoldDB" id="B9Z845"/>
<dbReference type="RefSeq" id="WP_008955550.1">
    <property type="nucleotide sequence ID" value="NZ_ACIS01000011.1"/>
</dbReference>
<keyword evidence="2" id="KW-1185">Reference proteome</keyword>
<comment type="caution">
    <text evidence="1">The sequence shown here is derived from an EMBL/GenBank/DDBJ whole genome shotgun (WGS) entry which is preliminary data.</text>
</comment>